<dbReference type="InterPro" id="IPR036691">
    <property type="entry name" value="Endo/exonu/phosph_ase_sf"/>
</dbReference>
<dbReference type="Pfam" id="PF00078">
    <property type="entry name" value="RVT_1"/>
    <property type="match status" value="1"/>
</dbReference>
<dbReference type="EMBL" id="AP020718">
    <property type="protein sequence ID" value="BBN68338.1"/>
    <property type="molecule type" value="Genomic_DNA"/>
</dbReference>
<evidence type="ECO:0000313" key="2">
    <source>
        <dbReference type="EMBL" id="BBN68338.1"/>
    </source>
</evidence>
<dbReference type="PROSITE" id="PS50878">
    <property type="entry name" value="RT_POL"/>
    <property type="match status" value="1"/>
</dbReference>
<dbReference type="SUPFAM" id="SSF56219">
    <property type="entry name" value="DNase I-like"/>
    <property type="match status" value="1"/>
</dbReference>
<dbReference type="InterPro" id="IPR005135">
    <property type="entry name" value="Endo/exonuclease/phosphatase"/>
</dbReference>
<dbReference type="SUPFAM" id="SSF56672">
    <property type="entry name" value="DNA/RNA polymerases"/>
    <property type="match status" value="1"/>
</dbReference>
<sequence length="777" mass="87926">MKIVAWNVRGAGKNSCASTIKDLKKAFNIDILAVLEPRISGPRALTVAQNLGFSHYHIVDATGFSGGVWLLWNGNSVSLHVVAHSSQSITALVTLGNQWWLLTVVYANPCPRIRESLWKYFDGLACASHLPWLVLGDFNDIASADEKCGGNLDLGGRCFVEWIDRNQLVDLGFSGAKFTWCNKRNAEGIIWKRLDRGLCNINWRLLFPEAHLSHLPRVNSDHCPVLVSLDSNHYPTRGCTPFRFQAMWMSHPDFPKFIHANWSIGDGHASQKSARLKSSLISWNRQVFGCLFQKKRRLLTRLAGIQRKLCLGHNPYLCDLENELTNNYNMLLEQEELFWLQKSRNTWLKEGDKNSRFFHLSTIVRRRRNKLEGLNNDNGDWITDKTGMKHIIVDYFQCLFCTSESVGDYSLLPQLFPHLEEVDLVGLSCGVSNEEIKESLFSIGGLKTPGPDGFPAIFYQKFWELCANDIISFTKECFQTATLPEHINETLIALVPKVERPVSMTQLRPISLCNTLYKVVAKILVARLRPYMAKLVSPNQVSFIPGRQITDNIVVAQEVLHKFKTAKGKKGFIAWKIDLSKAYDRLHWHFIREVLWEVGIRGRILELLMHCISTVQYKAILNGELTAAFSPHCGIRQGDPLSPYIFVLCMEKLSHLIQQKIHDGIWKPIQICQGGPNISHLFFADDLILFGEASIRQAHLMKLCLDEFCHLSGQKVSFDKSRICVSPNICSDLANSIATISGSPHSSNLGNTLVFLLSTLKLTKQLIKKSLLKFKKG</sequence>
<accession>A0A5H2XJG3</accession>
<dbReference type="Pfam" id="PF03372">
    <property type="entry name" value="Exo_endo_phos"/>
    <property type="match status" value="1"/>
</dbReference>
<protein>
    <submittedName>
        <fullName evidence="2">Zinc ion-binding protein</fullName>
    </submittedName>
</protein>
<dbReference type="PANTHER" id="PTHR19446">
    <property type="entry name" value="REVERSE TRANSCRIPTASES"/>
    <property type="match status" value="1"/>
</dbReference>
<proteinExistence type="predicted"/>
<dbReference type="Gene3D" id="3.60.10.10">
    <property type="entry name" value="Endonuclease/exonuclease/phosphatase"/>
    <property type="match status" value="1"/>
</dbReference>
<dbReference type="GO" id="GO:0003824">
    <property type="term" value="F:catalytic activity"/>
    <property type="evidence" value="ECO:0007669"/>
    <property type="project" value="InterPro"/>
</dbReference>
<name>A0A5H2XJG3_PRUDU</name>
<gene>
    <name evidence="2" type="ORF">Prudu_381S000200</name>
</gene>
<organism evidence="2">
    <name type="scientific">Prunus dulcis</name>
    <name type="common">Almond</name>
    <name type="synonym">Amygdalus dulcis</name>
    <dbReference type="NCBI Taxonomy" id="3755"/>
    <lineage>
        <taxon>Eukaryota</taxon>
        <taxon>Viridiplantae</taxon>
        <taxon>Streptophyta</taxon>
        <taxon>Embryophyta</taxon>
        <taxon>Tracheophyta</taxon>
        <taxon>Spermatophyta</taxon>
        <taxon>Magnoliopsida</taxon>
        <taxon>eudicotyledons</taxon>
        <taxon>Gunneridae</taxon>
        <taxon>Pentapetalae</taxon>
        <taxon>rosids</taxon>
        <taxon>fabids</taxon>
        <taxon>Rosales</taxon>
        <taxon>Rosaceae</taxon>
        <taxon>Amygdaloideae</taxon>
        <taxon>Amygdaleae</taxon>
        <taxon>Prunus</taxon>
    </lineage>
</organism>
<dbReference type="AlphaFoldDB" id="A0A5H2XJG3"/>
<dbReference type="CDD" id="cd01650">
    <property type="entry name" value="RT_nLTR_like"/>
    <property type="match status" value="1"/>
</dbReference>
<reference evidence="2" key="1">
    <citation type="journal article" date="2019" name="Science">
        <title>Mutation of a bHLH transcription factor allowed almond domestication.</title>
        <authorList>
            <person name="Sanchez-Perez R."/>
            <person name="Pavan S."/>
            <person name="Mazzeo R."/>
            <person name="Moldovan C."/>
            <person name="Aiese Cigliano R."/>
            <person name="Del Cueto J."/>
            <person name="Ricciardi F."/>
            <person name="Lotti C."/>
            <person name="Ricciardi L."/>
            <person name="Dicenta F."/>
            <person name="Lopez-Marques R.L."/>
            <person name="Lindberg Moller B."/>
        </authorList>
    </citation>
    <scope>NUCLEOTIDE SEQUENCE</scope>
</reference>
<dbReference type="InterPro" id="IPR000477">
    <property type="entry name" value="RT_dom"/>
</dbReference>
<feature type="domain" description="Reverse transcriptase" evidence="1">
    <location>
        <begin position="476"/>
        <end position="753"/>
    </location>
</feature>
<evidence type="ECO:0000259" key="1">
    <source>
        <dbReference type="PROSITE" id="PS50878"/>
    </source>
</evidence>
<dbReference type="InterPro" id="IPR043502">
    <property type="entry name" value="DNA/RNA_pol_sf"/>
</dbReference>